<dbReference type="GO" id="GO:0004519">
    <property type="term" value="F:endonuclease activity"/>
    <property type="evidence" value="ECO:0007669"/>
    <property type="project" value="UniProtKB-KW"/>
</dbReference>
<evidence type="ECO:0000313" key="6">
    <source>
        <dbReference type="Proteomes" id="UP000198967"/>
    </source>
</evidence>
<dbReference type="AlphaFoldDB" id="A0A1G8EM09"/>
<keyword evidence="6" id="KW-1185">Reference proteome</keyword>
<dbReference type="InterPro" id="IPR027806">
    <property type="entry name" value="HARBI1_dom"/>
</dbReference>
<feature type="region of interest" description="Disordered" evidence="3">
    <location>
        <begin position="68"/>
        <end position="116"/>
    </location>
</feature>
<keyword evidence="2" id="KW-0479">Metal-binding</keyword>
<feature type="domain" description="DDE Tnp4" evidence="4">
    <location>
        <begin position="7"/>
        <end position="145"/>
    </location>
</feature>
<dbReference type="Pfam" id="PF13359">
    <property type="entry name" value="DDE_Tnp_4"/>
    <property type="match status" value="1"/>
</dbReference>
<proteinExistence type="predicted"/>
<protein>
    <submittedName>
        <fullName evidence="5">DDE superfamily endonuclease</fullName>
    </submittedName>
</protein>
<evidence type="ECO:0000313" key="5">
    <source>
        <dbReference type="EMBL" id="SDH70931.1"/>
    </source>
</evidence>
<evidence type="ECO:0000259" key="4">
    <source>
        <dbReference type="Pfam" id="PF13359"/>
    </source>
</evidence>
<comment type="cofactor">
    <cofactor evidence="1">
        <name>a divalent metal cation</name>
        <dbReference type="ChEBI" id="CHEBI:60240"/>
    </cofactor>
</comment>
<evidence type="ECO:0000256" key="3">
    <source>
        <dbReference type="SAM" id="MobiDB-lite"/>
    </source>
</evidence>
<accession>A0A1G8EM09</accession>
<sequence>MGSGRDRPYYSGKHKCHGVNVQVIADGAGRLVWASPALPGARHDMGAARDHGILDALREAQVKVIADNGYRGSGVEVPQRRRPKDPETGKRRKLSRNQRDVNSAHARQRGPGERANAQLKAWRVLRKIRCCPRRATDLVKAVLVLSYAD</sequence>
<keyword evidence="5" id="KW-0378">Hydrolase</keyword>
<dbReference type="Proteomes" id="UP000198967">
    <property type="component" value="Unassembled WGS sequence"/>
</dbReference>
<dbReference type="STRING" id="366584.SAMN05216377_1392"/>
<keyword evidence="5" id="KW-0540">Nuclease</keyword>
<dbReference type="GO" id="GO:0046872">
    <property type="term" value="F:metal ion binding"/>
    <property type="evidence" value="ECO:0007669"/>
    <property type="project" value="UniProtKB-KW"/>
</dbReference>
<evidence type="ECO:0000256" key="2">
    <source>
        <dbReference type="ARBA" id="ARBA00022723"/>
    </source>
</evidence>
<organism evidence="5 6">
    <name type="scientific">Pseudonocardia oroxyli</name>
    <dbReference type="NCBI Taxonomy" id="366584"/>
    <lineage>
        <taxon>Bacteria</taxon>
        <taxon>Bacillati</taxon>
        <taxon>Actinomycetota</taxon>
        <taxon>Actinomycetes</taxon>
        <taxon>Pseudonocardiales</taxon>
        <taxon>Pseudonocardiaceae</taxon>
        <taxon>Pseudonocardia</taxon>
    </lineage>
</organism>
<reference evidence="5 6" key="1">
    <citation type="submission" date="2016-10" db="EMBL/GenBank/DDBJ databases">
        <authorList>
            <person name="de Groot N.N."/>
        </authorList>
    </citation>
    <scope>NUCLEOTIDE SEQUENCE [LARGE SCALE GENOMIC DNA]</scope>
    <source>
        <strain evidence="5 6">CGMCC 4.3143</strain>
    </source>
</reference>
<name>A0A1G8EM09_PSEOR</name>
<gene>
    <name evidence="5" type="ORF">SAMN05216377_1392</name>
</gene>
<evidence type="ECO:0000256" key="1">
    <source>
        <dbReference type="ARBA" id="ARBA00001968"/>
    </source>
</evidence>
<keyword evidence="5" id="KW-0255">Endonuclease</keyword>
<dbReference type="EMBL" id="FNBE01000039">
    <property type="protein sequence ID" value="SDH70931.1"/>
    <property type="molecule type" value="Genomic_DNA"/>
</dbReference>